<evidence type="ECO:0000259" key="6">
    <source>
        <dbReference type="Pfam" id="PF25989"/>
    </source>
</evidence>
<dbReference type="Proteomes" id="UP000034954">
    <property type="component" value="Unassembled WGS sequence"/>
</dbReference>
<dbReference type="SUPFAM" id="SSF111369">
    <property type="entry name" value="HlyD-like secretion proteins"/>
    <property type="match status" value="1"/>
</dbReference>
<proteinExistence type="inferred from homology"/>
<dbReference type="EMBL" id="LAQJ01000169">
    <property type="protein sequence ID" value="KKO19665.1"/>
    <property type="molecule type" value="Genomic_DNA"/>
</dbReference>
<gene>
    <name evidence="7" type="ORF">BROFUL_01597</name>
</gene>
<dbReference type="PANTHER" id="PTHR30469">
    <property type="entry name" value="MULTIDRUG RESISTANCE PROTEIN MDTA"/>
    <property type="match status" value="1"/>
</dbReference>
<comment type="caution">
    <text evidence="7">The sequence shown here is derived from an EMBL/GenBank/DDBJ whole genome shotgun (WGS) entry which is preliminary data.</text>
</comment>
<name>A0A0M2UVS0_9BACT</name>
<evidence type="ECO:0000259" key="3">
    <source>
        <dbReference type="Pfam" id="PF25876"/>
    </source>
</evidence>
<dbReference type="InterPro" id="IPR058792">
    <property type="entry name" value="Beta-barrel_RND_2"/>
</dbReference>
<feature type="domain" description="Multidrug resistance protein MdtA-like barrel-sandwich hybrid" evidence="4">
    <location>
        <begin position="82"/>
        <end position="234"/>
    </location>
</feature>
<dbReference type="Gene3D" id="2.40.30.170">
    <property type="match status" value="1"/>
</dbReference>
<dbReference type="PANTHER" id="PTHR30469:SF38">
    <property type="entry name" value="HLYD FAMILY SECRETION PROTEIN"/>
    <property type="match status" value="1"/>
</dbReference>
<dbReference type="GO" id="GO:1990281">
    <property type="term" value="C:efflux pump complex"/>
    <property type="evidence" value="ECO:0007669"/>
    <property type="project" value="TreeGrafter"/>
</dbReference>
<evidence type="ECO:0000313" key="8">
    <source>
        <dbReference type="Proteomes" id="UP000034954"/>
    </source>
</evidence>
<keyword evidence="2" id="KW-1133">Transmembrane helix</keyword>
<keyword evidence="2" id="KW-0812">Transmembrane</keyword>
<keyword evidence="8" id="KW-1185">Reference proteome</keyword>
<dbReference type="Pfam" id="PF25917">
    <property type="entry name" value="BSH_RND"/>
    <property type="match status" value="1"/>
</dbReference>
<dbReference type="AlphaFoldDB" id="A0A0M2UVS0"/>
<dbReference type="GO" id="GO:0015562">
    <property type="term" value="F:efflux transmembrane transporter activity"/>
    <property type="evidence" value="ECO:0007669"/>
    <property type="project" value="TreeGrafter"/>
</dbReference>
<dbReference type="Gene3D" id="1.10.287.470">
    <property type="entry name" value="Helix hairpin bin"/>
    <property type="match status" value="1"/>
</dbReference>
<organism evidence="7 8">
    <name type="scientific">Candidatus Brocadia fulgida</name>
    <dbReference type="NCBI Taxonomy" id="380242"/>
    <lineage>
        <taxon>Bacteria</taxon>
        <taxon>Pseudomonadati</taxon>
        <taxon>Planctomycetota</taxon>
        <taxon>Candidatus Brocadiia</taxon>
        <taxon>Candidatus Brocadiales</taxon>
        <taxon>Candidatus Brocadiaceae</taxon>
        <taxon>Candidatus Brocadia</taxon>
    </lineage>
</organism>
<feature type="domain" description="CusB-like beta-barrel" evidence="5">
    <location>
        <begin position="251"/>
        <end position="322"/>
    </location>
</feature>
<dbReference type="Pfam" id="PF25876">
    <property type="entry name" value="HH_MFP_RND"/>
    <property type="match status" value="1"/>
</dbReference>
<evidence type="ECO:0000259" key="5">
    <source>
        <dbReference type="Pfam" id="PF25954"/>
    </source>
</evidence>
<feature type="domain" description="YknX-like C-terminal permuted SH3-like" evidence="6">
    <location>
        <begin position="342"/>
        <end position="403"/>
    </location>
</feature>
<comment type="similarity">
    <text evidence="1">Belongs to the membrane fusion protein (MFP) (TC 8.A.1) family.</text>
</comment>
<dbReference type="Gene3D" id="2.40.50.100">
    <property type="match status" value="1"/>
</dbReference>
<protein>
    <submittedName>
        <fullName evidence="7">Transporter protein</fullName>
    </submittedName>
</protein>
<dbReference type="InterPro" id="IPR058624">
    <property type="entry name" value="MdtA-like_HH"/>
</dbReference>
<evidence type="ECO:0000256" key="2">
    <source>
        <dbReference type="SAM" id="Phobius"/>
    </source>
</evidence>
<dbReference type="Pfam" id="PF25954">
    <property type="entry name" value="Beta-barrel_RND_2"/>
    <property type="match status" value="1"/>
</dbReference>
<keyword evidence="2" id="KW-0472">Membrane</keyword>
<dbReference type="InterPro" id="IPR058637">
    <property type="entry name" value="YknX-like_C"/>
</dbReference>
<dbReference type="Pfam" id="PF25989">
    <property type="entry name" value="YknX_C"/>
    <property type="match status" value="1"/>
</dbReference>
<dbReference type="NCBIfam" id="TIGR01730">
    <property type="entry name" value="RND_mfp"/>
    <property type="match status" value="1"/>
</dbReference>
<sequence>MSQKDLLKLTIDKSIKGIRPVRHKKPYYRTALAVIMIAGMVFLYLSGALTPAISVEVASVTRLYPSQALTLLNASGYVVAQRRAAVASKITGRLVALSVEEGSRVKEGEIIARLENEDVLALRNQAVADLSVARFNLLQAKAELNDARVSFRREKDLLAKGITTPAEYDAATARYQKARAAVAGANASIKARAAALQVAKVSLEYTLIRAPFDAVVLTKNADIGDIVTPIGAAANAKAAVVTIADMDSLQVEADVSESNLEMVKMKQPCEIQLDALPGSRFRGEVHMIVPTADRSKATVMVKVRFLENDSRILPEMSAKVAFLSRPIEREEQKPLTAINPGAIVTRNGKHFVFLIQDNRVVQTSIKPGITIGDMIEVLDGVKHDDKIAVKPVNKLRDGSKIKVKNER</sequence>
<accession>A0A0M2UVS0</accession>
<evidence type="ECO:0000256" key="1">
    <source>
        <dbReference type="ARBA" id="ARBA00009477"/>
    </source>
</evidence>
<dbReference type="Gene3D" id="2.40.420.20">
    <property type="match status" value="1"/>
</dbReference>
<dbReference type="InterPro" id="IPR006143">
    <property type="entry name" value="RND_pump_MFP"/>
</dbReference>
<reference evidence="7 8" key="1">
    <citation type="journal article" date="2013" name="BMC Microbiol.">
        <title>Identification of the type II cytochrome c maturation pathway in anammox bacteria by comparative genomics.</title>
        <authorList>
            <person name="Ferousi C."/>
            <person name="Speth D.R."/>
            <person name="Reimann J."/>
            <person name="Op den Camp H.J."/>
            <person name="Allen J.W."/>
            <person name="Keltjens J.T."/>
            <person name="Jetten M.S."/>
        </authorList>
    </citation>
    <scope>NUCLEOTIDE SEQUENCE [LARGE SCALE GENOMIC DNA]</scope>
    <source>
        <strain evidence="7">RU1</strain>
    </source>
</reference>
<evidence type="ECO:0000259" key="4">
    <source>
        <dbReference type="Pfam" id="PF25917"/>
    </source>
</evidence>
<feature type="domain" description="Multidrug resistance protein MdtA-like alpha-helical hairpin" evidence="3">
    <location>
        <begin position="131"/>
        <end position="206"/>
    </location>
</feature>
<dbReference type="PATRIC" id="fig|380242.3.peg.1976"/>
<feature type="transmembrane region" description="Helical" evidence="2">
    <location>
        <begin position="26"/>
        <end position="45"/>
    </location>
</feature>
<dbReference type="InterPro" id="IPR058625">
    <property type="entry name" value="MdtA-like_BSH"/>
</dbReference>
<evidence type="ECO:0000313" key="7">
    <source>
        <dbReference type="EMBL" id="KKO19665.1"/>
    </source>
</evidence>